<feature type="domain" description="Competence protein CoiA nuclease-like" evidence="1">
    <location>
        <begin position="65"/>
        <end position="174"/>
    </location>
</feature>
<dbReference type="Proteomes" id="UP000552709">
    <property type="component" value="Unassembled WGS sequence"/>
</dbReference>
<evidence type="ECO:0000313" key="2">
    <source>
        <dbReference type="EMBL" id="MBB5365936.1"/>
    </source>
</evidence>
<keyword evidence="3" id="KW-1185">Reference proteome</keyword>
<protein>
    <recommendedName>
        <fullName evidence="1">Competence protein CoiA nuclease-like domain-containing protein</fullName>
    </recommendedName>
</protein>
<accession>A0A7W8K1T5</accession>
<dbReference type="RefSeq" id="WP_184137836.1">
    <property type="nucleotide sequence ID" value="NZ_JACHFL010000024.1"/>
</dbReference>
<comment type="caution">
    <text evidence="2">The sequence shown here is derived from an EMBL/GenBank/DDBJ whole genome shotgun (WGS) entry which is preliminary data.</text>
</comment>
<proteinExistence type="predicted"/>
<dbReference type="Pfam" id="PF06054">
    <property type="entry name" value="CoiA_nuc"/>
    <property type="match status" value="1"/>
</dbReference>
<dbReference type="EMBL" id="JACHFL010000024">
    <property type="protein sequence ID" value="MBB5365936.1"/>
    <property type="molecule type" value="Genomic_DNA"/>
</dbReference>
<dbReference type="InterPro" id="IPR010330">
    <property type="entry name" value="CoiA_nuc"/>
</dbReference>
<gene>
    <name evidence="2" type="ORF">HNQ08_005062</name>
</gene>
<evidence type="ECO:0000259" key="1">
    <source>
        <dbReference type="Pfam" id="PF06054"/>
    </source>
</evidence>
<evidence type="ECO:0000313" key="3">
    <source>
        <dbReference type="Proteomes" id="UP000552709"/>
    </source>
</evidence>
<reference evidence="2 3" key="1">
    <citation type="submission" date="2020-08" db="EMBL/GenBank/DDBJ databases">
        <title>Genomic Encyclopedia of Type Strains, Phase IV (KMG-IV): sequencing the most valuable type-strain genomes for metagenomic binning, comparative biology and taxonomic classification.</title>
        <authorList>
            <person name="Goeker M."/>
        </authorList>
    </citation>
    <scope>NUCLEOTIDE SEQUENCE [LARGE SCALE GENOMIC DNA]</scope>
    <source>
        <strain evidence="2 3">DSM 27939</strain>
    </source>
</reference>
<organism evidence="2 3">
    <name type="scientific">Deinococcus humi</name>
    <dbReference type="NCBI Taxonomy" id="662880"/>
    <lineage>
        <taxon>Bacteria</taxon>
        <taxon>Thermotogati</taxon>
        <taxon>Deinococcota</taxon>
        <taxon>Deinococci</taxon>
        <taxon>Deinococcales</taxon>
        <taxon>Deinococcaceae</taxon>
        <taxon>Deinococcus</taxon>
    </lineage>
</organism>
<dbReference type="AlphaFoldDB" id="A0A7W8K1T5"/>
<name>A0A7W8K1T5_9DEIO</name>
<sequence>MPLRARVDGQEVLSIDLSPSAFDALRGRRDITMSCCEANAVPKRSVTGLPFFAHGRTHGCDSAAETEFHLRGKLLIRDAAREAGWTAQVEVPGTAPGGARWRADVLCEDGGRQVAFELQRSGITLAHLGERQAQYRESGVRGMWFMRTHERRLKEPQVWQHQTPALYVTERHHVPAFQLALSEVVREALHGQLLLFPAPRWPVRVTALSHTYRCHYCRNVTAVLARVLLAPIGRPEILIEAPWTVDGLAGWANEVLGRAGAVSFPLLQRKDHKSYIGSVYECGQCSKMLFVHSRPKDRLESWRSIAAQDDPVEQHPTWMDGGSLAMRSVVTLTPTEHQWFRKKVGSCWVLRRWLRGVDEPEDQRG</sequence>